<keyword evidence="2" id="KW-1185">Reference proteome</keyword>
<name>A0A843XQV7_COLES</name>
<sequence length="77" mass="8861">MTCCRMSDARKCCSCRRDFGTRRLDVSRKRGPWAEQAIRDRPRDLEAVLEKTWRHAEGPRLSVELGWAMMGLAHEGG</sequence>
<comment type="caution">
    <text evidence="1">The sequence shown here is derived from an EMBL/GenBank/DDBJ whole genome shotgun (WGS) entry which is preliminary data.</text>
</comment>
<accession>A0A843XQV7</accession>
<evidence type="ECO:0000313" key="2">
    <source>
        <dbReference type="Proteomes" id="UP000652761"/>
    </source>
</evidence>
<dbReference type="AlphaFoldDB" id="A0A843XQV7"/>
<organism evidence="1 2">
    <name type="scientific">Colocasia esculenta</name>
    <name type="common">Wild taro</name>
    <name type="synonym">Arum esculentum</name>
    <dbReference type="NCBI Taxonomy" id="4460"/>
    <lineage>
        <taxon>Eukaryota</taxon>
        <taxon>Viridiplantae</taxon>
        <taxon>Streptophyta</taxon>
        <taxon>Embryophyta</taxon>
        <taxon>Tracheophyta</taxon>
        <taxon>Spermatophyta</taxon>
        <taxon>Magnoliopsida</taxon>
        <taxon>Liliopsida</taxon>
        <taxon>Araceae</taxon>
        <taxon>Aroideae</taxon>
        <taxon>Colocasieae</taxon>
        <taxon>Colocasia</taxon>
    </lineage>
</organism>
<proteinExistence type="predicted"/>
<dbReference type="Proteomes" id="UP000652761">
    <property type="component" value="Unassembled WGS sequence"/>
</dbReference>
<reference evidence="1" key="1">
    <citation type="submission" date="2017-07" db="EMBL/GenBank/DDBJ databases">
        <title>Taro Niue Genome Assembly and Annotation.</title>
        <authorList>
            <person name="Atibalentja N."/>
            <person name="Keating K."/>
            <person name="Fields C.J."/>
        </authorList>
    </citation>
    <scope>NUCLEOTIDE SEQUENCE</scope>
    <source>
        <strain evidence="1">Niue_2</strain>
        <tissue evidence="1">Leaf</tissue>
    </source>
</reference>
<protein>
    <submittedName>
        <fullName evidence="1">Uncharacterized protein</fullName>
    </submittedName>
</protein>
<gene>
    <name evidence="1" type="ORF">Taro_054364</name>
</gene>
<evidence type="ECO:0000313" key="1">
    <source>
        <dbReference type="EMBL" id="MQM21325.1"/>
    </source>
</evidence>
<dbReference type="EMBL" id="NMUH01010868">
    <property type="protein sequence ID" value="MQM21325.1"/>
    <property type="molecule type" value="Genomic_DNA"/>
</dbReference>